<dbReference type="AlphaFoldDB" id="N8WF10"/>
<keyword evidence="1" id="KW-0472">Membrane</keyword>
<keyword evidence="1" id="KW-0812">Transmembrane</keyword>
<sequence>MEYLIAFLIFSIALFFPLLIFSRKHFGSVLELNYFNIWFGLYFILAWIGALLTLLGFAKDSYFISGILHKVDVVGVGSLAVLWSGIGMFYSFIFTLLLLDRGLKNKWNNVIQRNIFDHKNEKIIIYLFSIFTFLSFVYYQVKIFPSPFIMALQGDPIGAAVKRIDITKDLSKYANTYLIAFGMLLSQLLSIQMIIRGQKEKFLKYFMLCIAILFLLSSGEKGPAIFFLIGLFVAYGISKKSIKKVNLKFGIITFLSLFLIYYFVVTDDVNEIKELIFERLLFAQMSIVYYSFDFYHVGNFIGFESLGGIFNKILNLEVVPPSSEVLMQQYFSEMLLNGGWNINGIYISEAWSNFGVLGVIFAPLYVGLINALLYLFLSNKNSSFYSAILVYYTACSFGFLTSFNLYLYNTITVLVLILVMIHYFFIKMVGK</sequence>
<name>N8WF10_9GAMM</name>
<feature type="transmembrane region" description="Helical" evidence="1">
    <location>
        <begin position="78"/>
        <end position="99"/>
    </location>
</feature>
<feature type="transmembrane region" description="Helical" evidence="1">
    <location>
        <begin position="223"/>
        <end position="238"/>
    </location>
</feature>
<feature type="transmembrane region" description="Helical" evidence="1">
    <location>
        <begin position="354"/>
        <end position="377"/>
    </location>
</feature>
<evidence type="ECO:0000313" key="2">
    <source>
        <dbReference type="EMBL" id="ENV10511.1"/>
    </source>
</evidence>
<dbReference type="RefSeq" id="WP_004801797.1">
    <property type="nucleotide sequence ID" value="NZ_KB849439.1"/>
</dbReference>
<keyword evidence="1" id="KW-1133">Transmembrane helix</keyword>
<feature type="transmembrane region" description="Helical" evidence="1">
    <location>
        <begin position="384"/>
        <end position="400"/>
    </location>
</feature>
<feature type="transmembrane region" description="Helical" evidence="1">
    <location>
        <begin position="202"/>
        <end position="217"/>
    </location>
</feature>
<evidence type="ECO:0000256" key="1">
    <source>
        <dbReference type="SAM" id="Phobius"/>
    </source>
</evidence>
<feature type="transmembrane region" description="Helical" evidence="1">
    <location>
        <begin position="245"/>
        <end position="264"/>
    </location>
</feature>
<accession>N8WF10</accession>
<feature type="transmembrane region" description="Helical" evidence="1">
    <location>
        <begin position="177"/>
        <end position="195"/>
    </location>
</feature>
<dbReference type="STRING" id="1144672.F966_00275"/>
<comment type="caution">
    <text evidence="2">The sequence shown here is derived from an EMBL/GenBank/DDBJ whole genome shotgun (WGS) entry which is preliminary data.</text>
</comment>
<feature type="transmembrane region" description="Helical" evidence="1">
    <location>
        <begin position="123"/>
        <end position="141"/>
    </location>
</feature>
<dbReference type="HOGENOM" id="CLU_608117_0_0_6"/>
<evidence type="ECO:0000313" key="3">
    <source>
        <dbReference type="Proteomes" id="UP000013209"/>
    </source>
</evidence>
<dbReference type="PATRIC" id="fig|1144672.3.peg.268"/>
<gene>
    <name evidence="2" type="ORF">F966_00275</name>
</gene>
<proteinExistence type="predicted"/>
<reference evidence="2 3" key="1">
    <citation type="submission" date="2013-02" db="EMBL/GenBank/DDBJ databases">
        <title>The Genome Sequence of Acinetobacter sp. CIP 56.2.</title>
        <authorList>
            <consortium name="The Broad Institute Genome Sequencing Platform"/>
            <consortium name="The Broad Institute Genome Sequencing Center for Infectious Disease"/>
            <person name="Cerqueira G."/>
            <person name="Feldgarden M."/>
            <person name="Courvalin P."/>
            <person name="Perichon B."/>
            <person name="Grillot-Courvalin C."/>
            <person name="Clermont D."/>
            <person name="Rocha E."/>
            <person name="Yoon E.-J."/>
            <person name="Nemec A."/>
            <person name="Walker B."/>
            <person name="Young S.K."/>
            <person name="Zeng Q."/>
            <person name="Gargeya S."/>
            <person name="Fitzgerald M."/>
            <person name="Haas B."/>
            <person name="Abouelleil A."/>
            <person name="Alvarado L."/>
            <person name="Arachchi H.M."/>
            <person name="Berlin A.M."/>
            <person name="Chapman S.B."/>
            <person name="Dewar J."/>
            <person name="Goldberg J."/>
            <person name="Griggs A."/>
            <person name="Gujja S."/>
            <person name="Hansen M."/>
            <person name="Howarth C."/>
            <person name="Imamovic A."/>
            <person name="Larimer J."/>
            <person name="McCowan C."/>
            <person name="Murphy C."/>
            <person name="Neiman D."/>
            <person name="Pearson M."/>
            <person name="Priest M."/>
            <person name="Roberts A."/>
            <person name="Saif S."/>
            <person name="Shea T."/>
            <person name="Sisk P."/>
            <person name="Sykes S."/>
            <person name="Wortman J."/>
            <person name="Nusbaum C."/>
            <person name="Birren B."/>
        </authorList>
    </citation>
    <scope>NUCLEOTIDE SEQUENCE [LARGE SCALE GENOMIC DNA]</scope>
    <source>
        <strain evidence="2 3">CIP 56.2</strain>
    </source>
</reference>
<protein>
    <recommendedName>
        <fullName evidence="4">Oligosaccharide repeat unit polymerase</fullName>
    </recommendedName>
</protein>
<feature type="transmembrane region" description="Helical" evidence="1">
    <location>
        <begin position="406"/>
        <end position="426"/>
    </location>
</feature>
<dbReference type="EMBL" id="APPH01000004">
    <property type="protein sequence ID" value="ENV10511.1"/>
    <property type="molecule type" value="Genomic_DNA"/>
</dbReference>
<organism evidence="2 3">
    <name type="scientific">Acinetobacter higginsii</name>
    <dbReference type="NCBI Taxonomy" id="70347"/>
    <lineage>
        <taxon>Bacteria</taxon>
        <taxon>Pseudomonadati</taxon>
        <taxon>Pseudomonadota</taxon>
        <taxon>Gammaproteobacteria</taxon>
        <taxon>Moraxellales</taxon>
        <taxon>Moraxellaceae</taxon>
        <taxon>Acinetobacter</taxon>
    </lineage>
</organism>
<feature type="transmembrane region" description="Helical" evidence="1">
    <location>
        <begin position="6"/>
        <end position="22"/>
    </location>
</feature>
<dbReference type="Proteomes" id="UP000013209">
    <property type="component" value="Unassembled WGS sequence"/>
</dbReference>
<dbReference type="NCBIfam" id="TIGR04370">
    <property type="entry name" value="glyco_rpt_poly"/>
    <property type="match status" value="1"/>
</dbReference>
<feature type="transmembrane region" description="Helical" evidence="1">
    <location>
        <begin position="34"/>
        <end position="58"/>
    </location>
</feature>
<evidence type="ECO:0008006" key="4">
    <source>
        <dbReference type="Google" id="ProtNLM"/>
    </source>
</evidence>